<feature type="non-terminal residue" evidence="1">
    <location>
        <position position="1"/>
    </location>
</feature>
<name>A0A0D2DC40_9EURO</name>
<dbReference type="Proteomes" id="UP000054466">
    <property type="component" value="Unassembled WGS sequence"/>
</dbReference>
<dbReference type="HOGENOM" id="CLU_2209748_0_0_1"/>
<reference evidence="1 2" key="1">
    <citation type="submission" date="2015-01" db="EMBL/GenBank/DDBJ databases">
        <title>The Genome Sequence of Cladophialophora immunda CBS83496.</title>
        <authorList>
            <consortium name="The Broad Institute Genomics Platform"/>
            <person name="Cuomo C."/>
            <person name="de Hoog S."/>
            <person name="Gorbushina A."/>
            <person name="Stielow B."/>
            <person name="Teixiera M."/>
            <person name="Abouelleil A."/>
            <person name="Chapman S.B."/>
            <person name="Priest M."/>
            <person name="Young S.K."/>
            <person name="Wortman J."/>
            <person name="Nusbaum C."/>
            <person name="Birren B."/>
        </authorList>
    </citation>
    <scope>NUCLEOTIDE SEQUENCE [LARGE SCALE GENOMIC DNA]</scope>
    <source>
        <strain evidence="1 2">CBS 83496</strain>
    </source>
</reference>
<keyword evidence="2" id="KW-1185">Reference proteome</keyword>
<proteinExistence type="predicted"/>
<dbReference type="VEuPathDB" id="FungiDB:PV07_00157"/>
<protein>
    <submittedName>
        <fullName evidence="1">Uncharacterized protein</fullName>
    </submittedName>
</protein>
<dbReference type="EMBL" id="KN847040">
    <property type="protein sequence ID" value="KIW33299.1"/>
    <property type="molecule type" value="Genomic_DNA"/>
</dbReference>
<dbReference type="AlphaFoldDB" id="A0A0D2DC40"/>
<gene>
    <name evidence="1" type="ORF">PV07_00157</name>
</gene>
<dbReference type="GeneID" id="27339351"/>
<sequence>MIAATIARGGKRDMHMQTQIRGRGRRNQRWFFRKGREDRVAAKWGCVWRTNNESKHWRVESLRPKGGERESKNGNANARRKLTCEAAGGRVHNDSILCLYLHCIQQH</sequence>
<dbReference type="RefSeq" id="XP_016253515.1">
    <property type="nucleotide sequence ID" value="XM_016386587.1"/>
</dbReference>
<accession>A0A0D2DC40</accession>
<evidence type="ECO:0000313" key="1">
    <source>
        <dbReference type="EMBL" id="KIW33299.1"/>
    </source>
</evidence>
<evidence type="ECO:0000313" key="2">
    <source>
        <dbReference type="Proteomes" id="UP000054466"/>
    </source>
</evidence>
<organism evidence="1 2">
    <name type="scientific">Cladophialophora immunda</name>
    <dbReference type="NCBI Taxonomy" id="569365"/>
    <lineage>
        <taxon>Eukaryota</taxon>
        <taxon>Fungi</taxon>
        <taxon>Dikarya</taxon>
        <taxon>Ascomycota</taxon>
        <taxon>Pezizomycotina</taxon>
        <taxon>Eurotiomycetes</taxon>
        <taxon>Chaetothyriomycetidae</taxon>
        <taxon>Chaetothyriales</taxon>
        <taxon>Herpotrichiellaceae</taxon>
        <taxon>Cladophialophora</taxon>
    </lineage>
</organism>